<proteinExistence type="predicted"/>
<gene>
    <name evidence="1" type="ORF">AVEN_105751_1</name>
</gene>
<comment type="caution">
    <text evidence="1">The sequence shown here is derived from an EMBL/GenBank/DDBJ whole genome shotgun (WGS) entry which is preliminary data.</text>
</comment>
<keyword evidence="2" id="KW-1185">Reference proteome</keyword>
<evidence type="ECO:0000313" key="2">
    <source>
        <dbReference type="Proteomes" id="UP000499080"/>
    </source>
</evidence>
<reference evidence="1 2" key="1">
    <citation type="journal article" date="2019" name="Sci. Rep.">
        <title>Orb-weaving spider Araneus ventricosus genome elucidates the spidroin gene catalogue.</title>
        <authorList>
            <person name="Kono N."/>
            <person name="Nakamura H."/>
            <person name="Ohtoshi R."/>
            <person name="Moran D.A.P."/>
            <person name="Shinohara A."/>
            <person name="Yoshida Y."/>
            <person name="Fujiwara M."/>
            <person name="Mori M."/>
            <person name="Tomita M."/>
            <person name="Arakawa K."/>
        </authorList>
    </citation>
    <scope>NUCLEOTIDE SEQUENCE [LARGE SCALE GENOMIC DNA]</scope>
</reference>
<organism evidence="1 2">
    <name type="scientific">Araneus ventricosus</name>
    <name type="common">Orbweaver spider</name>
    <name type="synonym">Epeira ventricosa</name>
    <dbReference type="NCBI Taxonomy" id="182803"/>
    <lineage>
        <taxon>Eukaryota</taxon>
        <taxon>Metazoa</taxon>
        <taxon>Ecdysozoa</taxon>
        <taxon>Arthropoda</taxon>
        <taxon>Chelicerata</taxon>
        <taxon>Arachnida</taxon>
        <taxon>Araneae</taxon>
        <taxon>Araneomorphae</taxon>
        <taxon>Entelegynae</taxon>
        <taxon>Araneoidea</taxon>
        <taxon>Araneidae</taxon>
        <taxon>Araneus</taxon>
    </lineage>
</organism>
<accession>A0A4Y2V3S2</accession>
<sequence length="250" mass="27553">MCSEGNDCTAKEKYVNCKGDHPSFSRSCPSWKMEKEVVTLKFRNNISYPEVRNLVKARISPAGTSYASVLKQPLVSNETQTIGTLICARCSAADTQSNLATLSTDTDLDLIARPIKGKQPKRKNNKALTLKCAKQGTVRKDLQSALAFKKSRALGKLKVNPATKDLPQLFSNPSRSSELLQIHPSEEDDGLQINCEITATPVADVDKPPQYSKCLLCFHGIAAAFATKYKTLRLFSISLSLFALLFKRHS</sequence>
<protein>
    <submittedName>
        <fullName evidence="1">Uncharacterized protein</fullName>
    </submittedName>
</protein>
<dbReference type="EMBL" id="BGPR01043307">
    <property type="protein sequence ID" value="GBO19885.1"/>
    <property type="molecule type" value="Genomic_DNA"/>
</dbReference>
<dbReference type="OrthoDB" id="6435956at2759"/>
<dbReference type="Proteomes" id="UP000499080">
    <property type="component" value="Unassembled WGS sequence"/>
</dbReference>
<evidence type="ECO:0000313" key="1">
    <source>
        <dbReference type="EMBL" id="GBO19885.1"/>
    </source>
</evidence>
<dbReference type="AlphaFoldDB" id="A0A4Y2V3S2"/>
<name>A0A4Y2V3S2_ARAVE</name>